<accession>A0AAN4ZAG7</accession>
<feature type="signal peptide" evidence="2">
    <location>
        <begin position="1"/>
        <end position="35"/>
    </location>
</feature>
<evidence type="ECO:0000256" key="1">
    <source>
        <dbReference type="ARBA" id="ARBA00022729"/>
    </source>
</evidence>
<evidence type="ECO:0000256" key="2">
    <source>
        <dbReference type="SAM" id="SignalP"/>
    </source>
</evidence>
<dbReference type="InterPro" id="IPR050975">
    <property type="entry name" value="Sleep_regulator"/>
</dbReference>
<sequence length="308" mass="33851">GIRGVSLTHSIPIHSIMHSLFITFLLSHLLLPSLATDTCFTCASPELEANWEVTNLPLKPKDLIFTDKCSSDTDPSLGKSCSQGVCYEAIIPLNKRVTYVRGCYASFVEETNYTRTNVNPPVCVYGPYGKDTVIDTSKNNDEKAAYAANRWCVNANDGELCNAELKYSEGLYSSPSTYFKKCTNPGVPLDRQCIECSHFGGGGDCKADSTTYCRGPYCVKYDGYLNGDVMTVRTCAPTTPFSGDECVWMESTSDFQLFGITLQLPYKAWHCYCSGDKCNPSSRVSSSLLLSILLPLFLSPFIPPFSSS</sequence>
<reference evidence="4" key="1">
    <citation type="submission" date="2022-10" db="EMBL/GenBank/DDBJ databases">
        <title>Genome assembly of Pristionchus species.</title>
        <authorList>
            <person name="Yoshida K."/>
            <person name="Sommer R.J."/>
        </authorList>
    </citation>
    <scope>NUCLEOTIDE SEQUENCE [LARGE SCALE GENOMIC DNA]</scope>
    <source>
        <strain evidence="4">RS5460</strain>
    </source>
</reference>
<keyword evidence="1 2" id="KW-0732">Signal</keyword>
<evidence type="ECO:0000313" key="3">
    <source>
        <dbReference type="EMBL" id="GMR37036.1"/>
    </source>
</evidence>
<dbReference type="EMBL" id="BTRK01000002">
    <property type="protein sequence ID" value="GMR37036.1"/>
    <property type="molecule type" value="Genomic_DNA"/>
</dbReference>
<feature type="chain" id="PRO_5042823190" evidence="2">
    <location>
        <begin position="36"/>
        <end position="308"/>
    </location>
</feature>
<dbReference type="AlphaFoldDB" id="A0AAN4ZAG7"/>
<dbReference type="PANTHER" id="PTHR33562">
    <property type="entry name" value="ATILLA, ISOFORM B-RELATED-RELATED"/>
    <property type="match status" value="1"/>
</dbReference>
<organism evidence="3 4">
    <name type="scientific">Pristionchus mayeri</name>
    <dbReference type="NCBI Taxonomy" id="1317129"/>
    <lineage>
        <taxon>Eukaryota</taxon>
        <taxon>Metazoa</taxon>
        <taxon>Ecdysozoa</taxon>
        <taxon>Nematoda</taxon>
        <taxon>Chromadorea</taxon>
        <taxon>Rhabditida</taxon>
        <taxon>Rhabditina</taxon>
        <taxon>Diplogasteromorpha</taxon>
        <taxon>Diplogasteroidea</taxon>
        <taxon>Neodiplogasteridae</taxon>
        <taxon>Pristionchus</taxon>
    </lineage>
</organism>
<protein>
    <submittedName>
        <fullName evidence="3">Uncharacterized protein</fullName>
    </submittedName>
</protein>
<name>A0AAN4ZAG7_9BILA</name>
<keyword evidence="4" id="KW-1185">Reference proteome</keyword>
<feature type="non-terminal residue" evidence="3">
    <location>
        <position position="1"/>
    </location>
</feature>
<evidence type="ECO:0000313" key="4">
    <source>
        <dbReference type="Proteomes" id="UP001328107"/>
    </source>
</evidence>
<comment type="caution">
    <text evidence="3">The sequence shown here is derived from an EMBL/GenBank/DDBJ whole genome shotgun (WGS) entry which is preliminary data.</text>
</comment>
<gene>
    <name evidence="3" type="ORF">PMAYCL1PPCAC_07231</name>
</gene>
<dbReference type="Proteomes" id="UP001328107">
    <property type="component" value="Unassembled WGS sequence"/>
</dbReference>
<proteinExistence type="predicted"/>